<sequence>MCGSLDFCEHYNLSGARSPYCILTGTTSKISSKRRNDWNFFPWREIVSVDTQFSCSLAFVLVTLSLLFLFILVSIFRILVFIIFTPLFFTSLFFTSLFFTSPFFTSLFTLLFTFALLATSILGPELFVGVSTIGVRPPDLGVGTP</sequence>
<keyword evidence="1" id="KW-1133">Transmembrane helix</keyword>
<reference evidence="2 3" key="1">
    <citation type="journal article" date="2013" name="Nat. Commun.">
        <title>The evolution and pathogenic mechanisms of the rice sheath blight pathogen.</title>
        <authorList>
            <person name="Zheng A."/>
            <person name="Lin R."/>
            <person name="Xu L."/>
            <person name="Qin P."/>
            <person name="Tang C."/>
            <person name="Ai P."/>
            <person name="Zhang D."/>
            <person name="Liu Y."/>
            <person name="Sun Z."/>
            <person name="Feng H."/>
            <person name="Wang Y."/>
            <person name="Chen Y."/>
            <person name="Liang X."/>
            <person name="Fu R."/>
            <person name="Li Q."/>
            <person name="Zhang J."/>
            <person name="Yu X."/>
            <person name="Xie Z."/>
            <person name="Ding L."/>
            <person name="Guan P."/>
            <person name="Tang J."/>
            <person name="Liang Y."/>
            <person name="Wang S."/>
            <person name="Deng Q."/>
            <person name="Li S."/>
            <person name="Zhu J."/>
            <person name="Wang L."/>
            <person name="Liu H."/>
            <person name="Li P."/>
        </authorList>
    </citation>
    <scope>NUCLEOTIDE SEQUENCE [LARGE SCALE GENOMIC DNA]</scope>
    <source>
        <strain evidence="3">AG-1 IA</strain>
    </source>
</reference>
<dbReference type="EMBL" id="AFRT01001501">
    <property type="protein sequence ID" value="ELU40169.1"/>
    <property type="molecule type" value="Genomic_DNA"/>
</dbReference>
<feature type="transmembrane region" description="Helical" evidence="1">
    <location>
        <begin position="105"/>
        <end position="128"/>
    </location>
</feature>
<keyword evidence="1" id="KW-0812">Transmembrane</keyword>
<protein>
    <submittedName>
        <fullName evidence="2">Uncharacterized protein</fullName>
    </submittedName>
</protein>
<comment type="caution">
    <text evidence="2">The sequence shown here is derived from an EMBL/GenBank/DDBJ whole genome shotgun (WGS) entry which is preliminary data.</text>
</comment>
<proteinExistence type="predicted"/>
<keyword evidence="1" id="KW-0472">Membrane</keyword>
<evidence type="ECO:0000313" key="3">
    <source>
        <dbReference type="Proteomes" id="UP000011668"/>
    </source>
</evidence>
<feature type="transmembrane region" description="Helical" evidence="1">
    <location>
        <begin position="78"/>
        <end position="99"/>
    </location>
</feature>
<evidence type="ECO:0000313" key="2">
    <source>
        <dbReference type="EMBL" id="ELU40169.1"/>
    </source>
</evidence>
<organism evidence="2 3">
    <name type="scientific">Thanatephorus cucumeris (strain AG1-IA)</name>
    <name type="common">Rice sheath blight fungus</name>
    <name type="synonym">Rhizoctonia solani</name>
    <dbReference type="NCBI Taxonomy" id="983506"/>
    <lineage>
        <taxon>Eukaryota</taxon>
        <taxon>Fungi</taxon>
        <taxon>Dikarya</taxon>
        <taxon>Basidiomycota</taxon>
        <taxon>Agaricomycotina</taxon>
        <taxon>Agaricomycetes</taxon>
        <taxon>Cantharellales</taxon>
        <taxon>Ceratobasidiaceae</taxon>
        <taxon>Rhizoctonia</taxon>
        <taxon>Rhizoctonia solani AG-1</taxon>
    </lineage>
</organism>
<accession>L8WUZ9</accession>
<feature type="transmembrane region" description="Helical" evidence="1">
    <location>
        <begin position="51"/>
        <end position="71"/>
    </location>
</feature>
<evidence type="ECO:0000256" key="1">
    <source>
        <dbReference type="SAM" id="Phobius"/>
    </source>
</evidence>
<gene>
    <name evidence="2" type="ORF">AG1IA_05796</name>
</gene>
<dbReference type="AlphaFoldDB" id="L8WUZ9"/>
<dbReference type="Proteomes" id="UP000011668">
    <property type="component" value="Unassembled WGS sequence"/>
</dbReference>
<dbReference type="HOGENOM" id="CLU_1788131_0_0_1"/>
<name>L8WUZ9_THACA</name>
<keyword evidence="3" id="KW-1185">Reference proteome</keyword>